<dbReference type="InterPro" id="IPR036259">
    <property type="entry name" value="MFS_trans_sf"/>
</dbReference>
<evidence type="ECO:0000256" key="7">
    <source>
        <dbReference type="SAM" id="MobiDB-lite"/>
    </source>
</evidence>
<protein>
    <submittedName>
        <fullName evidence="10">Enterobactin exporter EntS</fullName>
    </submittedName>
</protein>
<feature type="transmembrane region" description="Helical" evidence="8">
    <location>
        <begin position="336"/>
        <end position="358"/>
    </location>
</feature>
<accession>A0A7U7EMK9</accession>
<keyword evidence="4 8" id="KW-0812">Transmembrane</keyword>
<gene>
    <name evidence="10" type="primary">entS_2</name>
    <name evidence="10" type="ORF">PSEWESI4_02022</name>
</gene>
<keyword evidence="11" id="KW-1185">Reference proteome</keyword>
<dbReference type="InterPro" id="IPR010290">
    <property type="entry name" value="TM_effector"/>
</dbReference>
<evidence type="ECO:0000313" key="10">
    <source>
        <dbReference type="EMBL" id="CAD5107747.1"/>
    </source>
</evidence>
<dbReference type="GO" id="GO:0022857">
    <property type="term" value="F:transmembrane transporter activity"/>
    <property type="evidence" value="ECO:0007669"/>
    <property type="project" value="InterPro"/>
</dbReference>
<evidence type="ECO:0000256" key="1">
    <source>
        <dbReference type="ARBA" id="ARBA00004651"/>
    </source>
</evidence>
<name>A0A7U7EMK9_9GAMM</name>
<keyword evidence="2" id="KW-0813">Transport</keyword>
<evidence type="ECO:0000256" key="6">
    <source>
        <dbReference type="ARBA" id="ARBA00023136"/>
    </source>
</evidence>
<feature type="transmembrane region" description="Helical" evidence="8">
    <location>
        <begin position="74"/>
        <end position="94"/>
    </location>
</feature>
<evidence type="ECO:0000259" key="9">
    <source>
        <dbReference type="PROSITE" id="PS50850"/>
    </source>
</evidence>
<keyword evidence="5 8" id="KW-1133">Transmembrane helix</keyword>
<organism evidence="10 11">
    <name type="scientific">Zestomonas carbonaria</name>
    <dbReference type="NCBI Taxonomy" id="2762745"/>
    <lineage>
        <taxon>Bacteria</taxon>
        <taxon>Pseudomonadati</taxon>
        <taxon>Pseudomonadota</taxon>
        <taxon>Gammaproteobacteria</taxon>
        <taxon>Pseudomonadales</taxon>
        <taxon>Pseudomonadaceae</taxon>
        <taxon>Zestomonas</taxon>
    </lineage>
</organism>
<reference evidence="10 11" key="1">
    <citation type="submission" date="2020-08" db="EMBL/GenBank/DDBJ databases">
        <authorList>
            <person name="Criscuolo A."/>
        </authorList>
    </citation>
    <scope>NUCLEOTIDE SEQUENCE [LARGE SCALE GENOMIC DNA]</scope>
    <source>
        <strain evidence="10">CIP111764</strain>
    </source>
</reference>
<dbReference type="Gene3D" id="1.20.1250.20">
    <property type="entry name" value="MFS general substrate transporter like domains"/>
    <property type="match status" value="1"/>
</dbReference>
<comment type="subcellular location">
    <subcellularLocation>
        <location evidence="1">Cell membrane</location>
        <topology evidence="1">Multi-pass membrane protein</topology>
    </subcellularLocation>
</comment>
<evidence type="ECO:0000256" key="3">
    <source>
        <dbReference type="ARBA" id="ARBA00022475"/>
    </source>
</evidence>
<dbReference type="EMBL" id="CAJFCI010000039">
    <property type="protein sequence ID" value="CAD5107747.1"/>
    <property type="molecule type" value="Genomic_DNA"/>
</dbReference>
<evidence type="ECO:0000256" key="5">
    <source>
        <dbReference type="ARBA" id="ARBA00022989"/>
    </source>
</evidence>
<dbReference type="InterPro" id="IPR020846">
    <property type="entry name" value="MFS_dom"/>
</dbReference>
<feature type="transmembrane region" description="Helical" evidence="8">
    <location>
        <begin position="248"/>
        <end position="267"/>
    </location>
</feature>
<evidence type="ECO:0000256" key="4">
    <source>
        <dbReference type="ARBA" id="ARBA00022692"/>
    </source>
</evidence>
<feature type="domain" description="Major facilitator superfamily (MFS) profile" evidence="9">
    <location>
        <begin position="37"/>
        <end position="423"/>
    </location>
</feature>
<dbReference type="GO" id="GO:0005886">
    <property type="term" value="C:plasma membrane"/>
    <property type="evidence" value="ECO:0007669"/>
    <property type="project" value="UniProtKB-SubCell"/>
</dbReference>
<dbReference type="AlphaFoldDB" id="A0A7U7EMK9"/>
<feature type="transmembrane region" description="Helical" evidence="8">
    <location>
        <begin position="193"/>
        <end position="213"/>
    </location>
</feature>
<keyword evidence="6 8" id="KW-0472">Membrane</keyword>
<evidence type="ECO:0000256" key="8">
    <source>
        <dbReference type="SAM" id="Phobius"/>
    </source>
</evidence>
<proteinExistence type="predicted"/>
<dbReference type="PROSITE" id="PS50850">
    <property type="entry name" value="MFS"/>
    <property type="match status" value="1"/>
</dbReference>
<evidence type="ECO:0000256" key="2">
    <source>
        <dbReference type="ARBA" id="ARBA00022448"/>
    </source>
</evidence>
<feature type="transmembrane region" description="Helical" evidence="8">
    <location>
        <begin position="279"/>
        <end position="300"/>
    </location>
</feature>
<dbReference type="Proteomes" id="UP000583387">
    <property type="component" value="Unassembled WGS sequence"/>
</dbReference>
<feature type="region of interest" description="Disordered" evidence="7">
    <location>
        <begin position="1"/>
        <end position="25"/>
    </location>
</feature>
<dbReference type="Pfam" id="PF05977">
    <property type="entry name" value="MFS_3"/>
    <property type="match status" value="1"/>
</dbReference>
<dbReference type="RefSeq" id="WP_187671083.1">
    <property type="nucleotide sequence ID" value="NZ_CAJFCI010000039.1"/>
</dbReference>
<dbReference type="PANTHER" id="PTHR23513">
    <property type="entry name" value="INTEGRAL MEMBRANE EFFLUX PROTEIN-RELATED"/>
    <property type="match status" value="1"/>
</dbReference>
<dbReference type="CDD" id="cd06173">
    <property type="entry name" value="MFS_MefA_like"/>
    <property type="match status" value="1"/>
</dbReference>
<feature type="transmembrane region" description="Helical" evidence="8">
    <location>
        <begin position="312"/>
        <end position="330"/>
    </location>
</feature>
<comment type="caution">
    <text evidence="10">The sequence shown here is derived from an EMBL/GenBank/DDBJ whole genome shotgun (WGS) entry which is preliminary data.</text>
</comment>
<feature type="transmembrane region" description="Helical" evidence="8">
    <location>
        <begin position="370"/>
        <end position="390"/>
    </location>
</feature>
<dbReference type="SUPFAM" id="SSF103473">
    <property type="entry name" value="MFS general substrate transporter"/>
    <property type="match status" value="1"/>
</dbReference>
<evidence type="ECO:0000313" key="11">
    <source>
        <dbReference type="Proteomes" id="UP000583387"/>
    </source>
</evidence>
<dbReference type="PANTHER" id="PTHR23513:SF11">
    <property type="entry name" value="STAPHYLOFERRIN A TRANSPORTER"/>
    <property type="match status" value="1"/>
</dbReference>
<sequence>MLQSVSPRNDLSPEPNATEAPASPPGKGVLTPFTITVFRIIWIANLFANLGTWAQSVAAAWVVTEAHGSPMVVAMIQVASALPLVLLSIVSGVLADNHDRRKIMMFGLAFEMSGAVFLTTIAFLGYLDPILLIVSILWITLGAAITIPAWQAAVGEQVPARMVGDAVLLNSVNYNVARALGPALGGLMLSAVGPAWVFLFNAACYVGLIWAIWQWRREVPKRILPPEHIFEGVVAALRFTQYSSVTRLVMLRSFAFGLSASAIWALLPLLAHRNPDGDASVYGYMLGALGLGAILGSAVVNRMRRWIGGSRLISFSAIVLSVVMIALGTLDSLWVLFPALLIGGGCWIAALATYNSAVQILVPEWVKARALALYQTALYGGLALGSFLWGHMAETMGVKGALLAAGCTLLASAALLYNSRLPEIDASSIAHAPATRPGEPTFVFNPERGSVLVTIEYRIPVARTREFVKAVKALRRLRLRNGAERWALYRDVEDQELWQEILVVDNWLQHLRMLDRLTIADKSILDNVTCLHQGDAPPRVRHGVSYESGNYEVPVA</sequence>
<keyword evidence="3" id="KW-1003">Cell membrane</keyword>
<feature type="transmembrane region" description="Helical" evidence="8">
    <location>
        <begin position="40"/>
        <end position="62"/>
    </location>
</feature>